<name>A0A3S2WZ78_9BACI</name>
<dbReference type="Proteomes" id="UP000288024">
    <property type="component" value="Unassembled WGS sequence"/>
</dbReference>
<dbReference type="AlphaFoldDB" id="A0A3S2WZ78"/>
<dbReference type="RefSeq" id="WP_127742192.1">
    <property type="nucleotide sequence ID" value="NZ_RZTZ01000019.1"/>
</dbReference>
<keyword evidence="2" id="KW-1185">Reference proteome</keyword>
<protein>
    <submittedName>
        <fullName evidence="1">Uncharacterized protein</fullName>
    </submittedName>
</protein>
<dbReference type="EMBL" id="RZTZ01000019">
    <property type="protein sequence ID" value="RVT57158.1"/>
    <property type="molecule type" value="Genomic_DNA"/>
</dbReference>
<proteinExistence type="predicted"/>
<reference evidence="1 2" key="1">
    <citation type="submission" date="2019-01" db="EMBL/GenBank/DDBJ databases">
        <title>Bacillus sp. M5HDSG1-1, whole genome shotgun sequence.</title>
        <authorList>
            <person name="Tuo L."/>
        </authorList>
    </citation>
    <scope>NUCLEOTIDE SEQUENCE [LARGE SCALE GENOMIC DNA]</scope>
    <source>
        <strain evidence="1 2">M5HDSG1-1</strain>
    </source>
</reference>
<organism evidence="1 2">
    <name type="scientific">Niallia taxi</name>
    <dbReference type="NCBI Taxonomy" id="2499688"/>
    <lineage>
        <taxon>Bacteria</taxon>
        <taxon>Bacillati</taxon>
        <taxon>Bacillota</taxon>
        <taxon>Bacilli</taxon>
        <taxon>Bacillales</taxon>
        <taxon>Bacillaceae</taxon>
        <taxon>Niallia</taxon>
    </lineage>
</organism>
<gene>
    <name evidence="1" type="ORF">EM808_25520</name>
</gene>
<comment type="caution">
    <text evidence="1">The sequence shown here is derived from an EMBL/GenBank/DDBJ whole genome shotgun (WGS) entry which is preliminary data.</text>
</comment>
<accession>A0A3S2WZ78</accession>
<evidence type="ECO:0000313" key="2">
    <source>
        <dbReference type="Proteomes" id="UP000288024"/>
    </source>
</evidence>
<sequence>MFSCKEIEQTVLEYSDKCPLYIVDMENDKNKDAVMIGNSIIKNTTKLLVKLKVKKIINEHVNMDDFLYDREVKWSIELTKDERIVAVHNTPFGNTKPIVSEEIEITGTPTMINKS</sequence>
<evidence type="ECO:0000313" key="1">
    <source>
        <dbReference type="EMBL" id="RVT57158.1"/>
    </source>
</evidence>